<dbReference type="AlphaFoldDB" id="A0A4Z2EDT8"/>
<comment type="caution">
    <text evidence="2">The sequence shown here is derived from an EMBL/GenBank/DDBJ whole genome shotgun (WGS) entry which is preliminary data.</text>
</comment>
<organism evidence="2 3">
    <name type="scientific">Liparis tanakae</name>
    <name type="common">Tanaka's snailfish</name>
    <dbReference type="NCBI Taxonomy" id="230148"/>
    <lineage>
        <taxon>Eukaryota</taxon>
        <taxon>Metazoa</taxon>
        <taxon>Chordata</taxon>
        <taxon>Craniata</taxon>
        <taxon>Vertebrata</taxon>
        <taxon>Euteleostomi</taxon>
        <taxon>Actinopterygii</taxon>
        <taxon>Neopterygii</taxon>
        <taxon>Teleostei</taxon>
        <taxon>Neoteleostei</taxon>
        <taxon>Acanthomorphata</taxon>
        <taxon>Eupercaria</taxon>
        <taxon>Perciformes</taxon>
        <taxon>Cottioidei</taxon>
        <taxon>Cottales</taxon>
        <taxon>Liparidae</taxon>
        <taxon>Liparis</taxon>
    </lineage>
</organism>
<protein>
    <submittedName>
        <fullName evidence="2">Uncharacterized protein</fullName>
    </submittedName>
</protein>
<gene>
    <name evidence="2" type="ORF">EYF80_063421</name>
</gene>
<reference evidence="2 3" key="1">
    <citation type="submission" date="2019-03" db="EMBL/GenBank/DDBJ databases">
        <title>First draft genome of Liparis tanakae, snailfish: a comprehensive survey of snailfish specific genes.</title>
        <authorList>
            <person name="Kim W."/>
            <person name="Song I."/>
            <person name="Jeong J.-H."/>
            <person name="Kim D."/>
            <person name="Kim S."/>
            <person name="Ryu S."/>
            <person name="Song J.Y."/>
            <person name="Lee S.K."/>
        </authorList>
    </citation>
    <scope>NUCLEOTIDE SEQUENCE [LARGE SCALE GENOMIC DNA]</scope>
    <source>
        <tissue evidence="2">Muscle</tissue>
    </source>
</reference>
<name>A0A4Z2EDT8_9TELE</name>
<evidence type="ECO:0000256" key="1">
    <source>
        <dbReference type="SAM" id="MobiDB-lite"/>
    </source>
</evidence>
<accession>A0A4Z2EDT8</accession>
<evidence type="ECO:0000313" key="2">
    <source>
        <dbReference type="EMBL" id="TNN26442.1"/>
    </source>
</evidence>
<proteinExistence type="predicted"/>
<dbReference type="Proteomes" id="UP000314294">
    <property type="component" value="Unassembled WGS sequence"/>
</dbReference>
<dbReference type="EMBL" id="SRLO01010257">
    <property type="protein sequence ID" value="TNN26442.1"/>
    <property type="molecule type" value="Genomic_DNA"/>
</dbReference>
<feature type="region of interest" description="Disordered" evidence="1">
    <location>
        <begin position="63"/>
        <end position="85"/>
    </location>
</feature>
<evidence type="ECO:0000313" key="3">
    <source>
        <dbReference type="Proteomes" id="UP000314294"/>
    </source>
</evidence>
<keyword evidence="3" id="KW-1185">Reference proteome</keyword>
<sequence length="162" mass="17617">MPRRPLKASFLMPRRPLKASFSDAPEAPEGIVPSALTEGLLVHDEAADDALVAAAAGEAVPPEHDVERLYGRQSGGGGRGETTYGMQGSEVMRAVGGPMEVQDEDEENSVGLRILNTCLFEFINQVLVPRGAPRVLQRDHGIVLFKLQQSCRIYLIHKTIIT</sequence>